<feature type="compositionally biased region" description="Low complexity" evidence="1">
    <location>
        <begin position="420"/>
        <end position="432"/>
    </location>
</feature>
<keyword evidence="4" id="KW-1185">Reference proteome</keyword>
<evidence type="ECO:0000313" key="3">
    <source>
        <dbReference type="EMBL" id="TKC03000.1"/>
    </source>
</evidence>
<keyword evidence="2" id="KW-0732">Signal</keyword>
<organism evidence="3 4">
    <name type="scientific">Pedobacter cryotolerans</name>
    <dbReference type="NCBI Taxonomy" id="2571270"/>
    <lineage>
        <taxon>Bacteria</taxon>
        <taxon>Pseudomonadati</taxon>
        <taxon>Bacteroidota</taxon>
        <taxon>Sphingobacteriia</taxon>
        <taxon>Sphingobacteriales</taxon>
        <taxon>Sphingobacteriaceae</taxon>
        <taxon>Pedobacter</taxon>
    </lineage>
</organism>
<dbReference type="Proteomes" id="UP000310477">
    <property type="component" value="Unassembled WGS sequence"/>
</dbReference>
<feature type="compositionally biased region" description="Low complexity" evidence="1">
    <location>
        <begin position="351"/>
        <end position="364"/>
    </location>
</feature>
<protein>
    <submittedName>
        <fullName evidence="3">Uncharacterized protein</fullName>
    </submittedName>
</protein>
<feature type="compositionally biased region" description="Basic and acidic residues" evidence="1">
    <location>
        <begin position="443"/>
        <end position="454"/>
    </location>
</feature>
<feature type="chain" id="PRO_5020503397" evidence="2">
    <location>
        <begin position="28"/>
        <end position="481"/>
    </location>
</feature>
<evidence type="ECO:0000313" key="4">
    <source>
        <dbReference type="Proteomes" id="UP000310477"/>
    </source>
</evidence>
<accession>A0A4U1CDR3</accession>
<feature type="compositionally biased region" description="Polar residues" evidence="1">
    <location>
        <begin position="330"/>
        <end position="343"/>
    </location>
</feature>
<sequence length="481" mass="54696">MKTMIKLPAMLVGLMLLFVGTTQTAKAQQEDVSLQSFYDELSPYGTWIQDPQYGYVWRPDVDQNEFRPYYSNGRWAMTEYGNTWVSNYEWGWAPFHYGRWVYNRYNNWVWLPDTVWGPAWVSWRSGGGNYGWAPLGPSINIGINIGRGGYRVPDMCWNFIPYNNIYVNNFPRYNYGRNRVYIQNTVIINNTYVRNNRTYYTGPRVDDIRRHTNQNVTVYNVNRSSRPGASRIDNNSVNIYNPRPSRGSVNNAQAAPRNAVQGSINRGVIASRDGSVPTSRGERGSSNNGSFNQGDRNGVSGRGDANVSNRPSRGEGNTVQGRDNNRVGATPNTDRGTVGQRPSTFERRGENSSSPSRENSRVSVTPNADRNAVGQRPSTFERRGESNRQPQRVERNQSEAQPQQRVERSREVPQQRMERPQPQVERQQQAPQRMERSQSQPQRVERSQPQRTERVQSAPQRSSGGSESRGERGSGGRPGRG</sequence>
<dbReference type="AlphaFoldDB" id="A0A4U1CDR3"/>
<dbReference type="Pfam" id="PF20245">
    <property type="entry name" value="DUF6600"/>
    <property type="match status" value="1"/>
</dbReference>
<feature type="region of interest" description="Disordered" evidence="1">
    <location>
        <begin position="223"/>
        <end position="481"/>
    </location>
</feature>
<dbReference type="EMBL" id="SWBO01000001">
    <property type="protein sequence ID" value="TKC03000.1"/>
    <property type="molecule type" value="Genomic_DNA"/>
</dbReference>
<gene>
    <name evidence="3" type="ORF">FA045_00075</name>
</gene>
<name>A0A4U1CDR3_9SPHI</name>
<feature type="compositionally biased region" description="Basic and acidic residues" evidence="1">
    <location>
        <begin position="405"/>
        <end position="419"/>
    </location>
</feature>
<dbReference type="RefSeq" id="WP_136873176.1">
    <property type="nucleotide sequence ID" value="NZ_SWBO01000001.1"/>
</dbReference>
<comment type="caution">
    <text evidence="3">The sequence shown here is derived from an EMBL/GenBank/DDBJ whole genome shotgun (WGS) entry which is preliminary data.</text>
</comment>
<feature type="signal peptide" evidence="2">
    <location>
        <begin position="1"/>
        <end position="27"/>
    </location>
</feature>
<evidence type="ECO:0000256" key="2">
    <source>
        <dbReference type="SAM" id="SignalP"/>
    </source>
</evidence>
<dbReference type="OrthoDB" id="5485224at2"/>
<feature type="compositionally biased region" description="Polar residues" evidence="1">
    <location>
        <begin position="306"/>
        <end position="322"/>
    </location>
</feature>
<feature type="compositionally biased region" description="Polar residues" evidence="1">
    <location>
        <begin position="223"/>
        <end position="239"/>
    </location>
</feature>
<reference evidence="3 4" key="1">
    <citation type="submission" date="2019-04" db="EMBL/GenBank/DDBJ databases">
        <title>Pedobacter sp. AR-2-6 sp. nov., isolated from Arctic soil.</title>
        <authorList>
            <person name="Dahal R.H."/>
            <person name="Kim D.-U."/>
        </authorList>
    </citation>
    <scope>NUCLEOTIDE SEQUENCE [LARGE SCALE GENOMIC DNA]</scope>
    <source>
        <strain evidence="3 4">AR-2-6</strain>
    </source>
</reference>
<proteinExistence type="predicted"/>
<evidence type="ECO:0000256" key="1">
    <source>
        <dbReference type="SAM" id="MobiDB-lite"/>
    </source>
</evidence>
<feature type="compositionally biased region" description="Basic and acidic residues" evidence="1">
    <location>
        <begin position="379"/>
        <end position="397"/>
    </location>
</feature>
<dbReference type="InterPro" id="IPR046535">
    <property type="entry name" value="DUF6600"/>
</dbReference>